<protein>
    <submittedName>
        <fullName evidence="2">Uncharacterized protein</fullName>
    </submittedName>
</protein>
<feature type="region of interest" description="Disordered" evidence="1">
    <location>
        <begin position="91"/>
        <end position="117"/>
    </location>
</feature>
<dbReference type="EMBL" id="JARRAG010000002">
    <property type="protein sequence ID" value="MDG3005507.1"/>
    <property type="molecule type" value="Genomic_DNA"/>
</dbReference>
<reference evidence="2 3" key="1">
    <citation type="submission" date="2023-03" db="EMBL/GenBank/DDBJ databases">
        <title>Paludisphaera mucosa sp. nov. a novel planctomycete from northern fen.</title>
        <authorList>
            <person name="Ivanova A."/>
        </authorList>
    </citation>
    <scope>NUCLEOTIDE SEQUENCE [LARGE SCALE GENOMIC DNA]</scope>
    <source>
        <strain evidence="2 3">Pla2</strain>
    </source>
</reference>
<evidence type="ECO:0000256" key="1">
    <source>
        <dbReference type="SAM" id="MobiDB-lite"/>
    </source>
</evidence>
<accession>A0ABT6FD88</accession>
<sequence>MNIRPSFTFPGLWPYIERAAEGRELPHLGRGRGLWHYKQVQDALGQLPALEPDGRRELFAYVGGVRDALAAALDGIDLAIRETRTAVDGGATELERAEIETPPPVSQRQPVARRKRP</sequence>
<evidence type="ECO:0000313" key="3">
    <source>
        <dbReference type="Proteomes" id="UP001216907"/>
    </source>
</evidence>
<organism evidence="2 3">
    <name type="scientific">Paludisphaera mucosa</name>
    <dbReference type="NCBI Taxonomy" id="3030827"/>
    <lineage>
        <taxon>Bacteria</taxon>
        <taxon>Pseudomonadati</taxon>
        <taxon>Planctomycetota</taxon>
        <taxon>Planctomycetia</taxon>
        <taxon>Isosphaerales</taxon>
        <taxon>Isosphaeraceae</taxon>
        <taxon>Paludisphaera</taxon>
    </lineage>
</organism>
<name>A0ABT6FD88_9BACT</name>
<proteinExistence type="predicted"/>
<evidence type="ECO:0000313" key="2">
    <source>
        <dbReference type="EMBL" id="MDG3005507.1"/>
    </source>
</evidence>
<gene>
    <name evidence="2" type="ORF">PZE19_17105</name>
</gene>
<dbReference type="RefSeq" id="WP_277861839.1">
    <property type="nucleotide sequence ID" value="NZ_JARRAG010000002.1"/>
</dbReference>
<comment type="caution">
    <text evidence="2">The sequence shown here is derived from an EMBL/GenBank/DDBJ whole genome shotgun (WGS) entry which is preliminary data.</text>
</comment>
<dbReference type="Proteomes" id="UP001216907">
    <property type="component" value="Unassembled WGS sequence"/>
</dbReference>
<keyword evidence="3" id="KW-1185">Reference proteome</keyword>